<comment type="caution">
    <text evidence="2">The sequence shown here is derived from an EMBL/GenBank/DDBJ whole genome shotgun (WGS) entry which is preliminary data.</text>
</comment>
<dbReference type="AlphaFoldDB" id="A0A4V1LSJ0"/>
<protein>
    <recommendedName>
        <fullName evidence="4">DUF3899 domain-containing protein</fullName>
    </recommendedName>
</protein>
<organism evidence="2 3">
    <name type="scientific">Veronia nyctiphanis</name>
    <dbReference type="NCBI Taxonomy" id="1278244"/>
    <lineage>
        <taxon>Bacteria</taxon>
        <taxon>Pseudomonadati</taxon>
        <taxon>Pseudomonadota</taxon>
        <taxon>Gammaproteobacteria</taxon>
        <taxon>Vibrionales</taxon>
        <taxon>Vibrionaceae</taxon>
        <taxon>Veronia</taxon>
    </lineage>
</organism>
<proteinExistence type="predicted"/>
<keyword evidence="1" id="KW-0812">Transmembrane</keyword>
<accession>A0A4V1LSJ0</accession>
<dbReference type="OrthoDB" id="5829999at2"/>
<keyword evidence="1" id="KW-1133">Transmembrane helix</keyword>
<name>A0A4V1LSJ0_9GAMM</name>
<reference evidence="2 3" key="1">
    <citation type="submission" date="2017-10" db="EMBL/GenBank/DDBJ databases">
        <title>Nyctiphanis sp. nov., isolated from the stomach of the euphausiid Nyctiphanes simplex (Hansen, 1911) in the Gulf of California.</title>
        <authorList>
            <person name="Gomez-Gil B."/>
            <person name="Aguilar-Mendez M."/>
            <person name="Lopez-Cortes A."/>
            <person name="Gomez-Gutierrez J."/>
            <person name="Roque A."/>
            <person name="Lang E."/>
            <person name="Gonzalez-Castillo A."/>
        </authorList>
    </citation>
    <scope>NUCLEOTIDE SEQUENCE [LARGE SCALE GENOMIC DNA]</scope>
    <source>
        <strain evidence="2 3">CAIM 600</strain>
    </source>
</reference>
<dbReference type="EMBL" id="PEIB01000030">
    <property type="protein sequence ID" value="RXJ71868.1"/>
    <property type="molecule type" value="Genomic_DNA"/>
</dbReference>
<dbReference type="Proteomes" id="UP000290287">
    <property type="component" value="Unassembled WGS sequence"/>
</dbReference>
<evidence type="ECO:0008006" key="4">
    <source>
        <dbReference type="Google" id="ProtNLM"/>
    </source>
</evidence>
<feature type="transmembrane region" description="Helical" evidence="1">
    <location>
        <begin position="94"/>
        <end position="116"/>
    </location>
</feature>
<evidence type="ECO:0000256" key="1">
    <source>
        <dbReference type="SAM" id="Phobius"/>
    </source>
</evidence>
<dbReference type="RefSeq" id="WP_129123576.1">
    <property type="nucleotide sequence ID" value="NZ_PEIB01000030.1"/>
</dbReference>
<evidence type="ECO:0000313" key="3">
    <source>
        <dbReference type="Proteomes" id="UP000290287"/>
    </source>
</evidence>
<evidence type="ECO:0000313" key="2">
    <source>
        <dbReference type="EMBL" id="RXJ71868.1"/>
    </source>
</evidence>
<sequence length="117" mass="13118">MLDLLKKVIIINAIAAIVVFVLSQYVPFFATTRLSDFLFLVTIIIWILAKLMWQSGNGVSKPTSTNKIFTEKADSMVEGHNVAKDRQAHAKMNFQLGMVLFISGFPAFITCLALYFI</sequence>
<keyword evidence="3" id="KW-1185">Reference proteome</keyword>
<feature type="transmembrane region" description="Helical" evidence="1">
    <location>
        <begin position="34"/>
        <end position="53"/>
    </location>
</feature>
<feature type="transmembrane region" description="Helical" evidence="1">
    <location>
        <begin position="9"/>
        <end position="28"/>
    </location>
</feature>
<gene>
    <name evidence="2" type="ORF">CS022_19065</name>
</gene>
<keyword evidence="1" id="KW-0472">Membrane</keyword>